<proteinExistence type="predicted"/>
<evidence type="ECO:0000256" key="1">
    <source>
        <dbReference type="SAM" id="SignalP"/>
    </source>
</evidence>
<feature type="signal peptide" evidence="1">
    <location>
        <begin position="1"/>
        <end position="28"/>
    </location>
</feature>
<keyword evidence="3" id="KW-1185">Reference proteome</keyword>
<comment type="caution">
    <text evidence="2">The sequence shown here is derived from an EMBL/GenBank/DDBJ whole genome shotgun (WGS) entry which is preliminary data.</text>
</comment>
<evidence type="ECO:0000313" key="3">
    <source>
        <dbReference type="Proteomes" id="UP000266273"/>
    </source>
</evidence>
<sequence>MSVRFMRYAIPALALLLAAGGLSGPATAGDSKIFARYDIAYNGLSIGTFRFHSNWNGTGYHLRAGARISLLNGILFEWNARTESAGRLTSKGPKPERYNFGYESGDKAGSVRLRFNGSGVSDVNIDPPPNSNRVPIESHHMRGVIDPLSAVIGLSKFRRPARGAQSCNEELQIFDGKMRYDITLRYKTTRRVTSAGYNGPAYVCRASFRAIAGHKPNKEETGFLERTNDIEVWLIPVSKAQLYVPYHIHLPLPIGSASMTTEEFRLESAREGELTVIGSS</sequence>
<organism evidence="2 3">
    <name type="scientific">Dichotomicrobium thermohalophilum</name>
    <dbReference type="NCBI Taxonomy" id="933063"/>
    <lineage>
        <taxon>Bacteria</taxon>
        <taxon>Pseudomonadati</taxon>
        <taxon>Pseudomonadota</taxon>
        <taxon>Alphaproteobacteria</taxon>
        <taxon>Hyphomicrobiales</taxon>
        <taxon>Hyphomicrobiaceae</taxon>
        <taxon>Dichotomicrobium</taxon>
    </lineage>
</organism>
<reference evidence="2 3" key="1">
    <citation type="submission" date="2018-08" db="EMBL/GenBank/DDBJ databases">
        <title>Genomic Encyclopedia of Archaeal and Bacterial Type Strains, Phase II (KMG-II): from individual species to whole genera.</title>
        <authorList>
            <person name="Goeker M."/>
        </authorList>
    </citation>
    <scope>NUCLEOTIDE SEQUENCE [LARGE SCALE GENOMIC DNA]</scope>
    <source>
        <strain evidence="2 3">DSM 5002</strain>
    </source>
</reference>
<dbReference type="RefSeq" id="WP_170144463.1">
    <property type="nucleotide sequence ID" value="NZ_QXDF01000006.1"/>
</dbReference>
<gene>
    <name evidence="2" type="ORF">BXY53_2819</name>
</gene>
<name>A0A397P905_9HYPH</name>
<evidence type="ECO:0000313" key="2">
    <source>
        <dbReference type="EMBL" id="RIA45398.1"/>
    </source>
</evidence>
<feature type="chain" id="PRO_5017328986" evidence="1">
    <location>
        <begin position="29"/>
        <end position="280"/>
    </location>
</feature>
<dbReference type="EMBL" id="QXDF01000006">
    <property type="protein sequence ID" value="RIA45398.1"/>
    <property type="molecule type" value="Genomic_DNA"/>
</dbReference>
<keyword evidence="1" id="KW-0732">Signal</keyword>
<dbReference type="AlphaFoldDB" id="A0A397P905"/>
<accession>A0A397P905</accession>
<protein>
    <submittedName>
        <fullName evidence="2">Uncharacterized protein DUF3108</fullName>
    </submittedName>
</protein>
<dbReference type="InterPro" id="IPR021457">
    <property type="entry name" value="DUF3108"/>
</dbReference>
<dbReference type="Pfam" id="PF11306">
    <property type="entry name" value="DUF3108"/>
    <property type="match status" value="1"/>
</dbReference>
<dbReference type="Proteomes" id="UP000266273">
    <property type="component" value="Unassembled WGS sequence"/>
</dbReference>